<name>V5G1N9_BYSSN</name>
<dbReference type="PANTHER" id="PTHR31001">
    <property type="entry name" value="UNCHARACTERIZED TRANSCRIPTIONAL REGULATORY PROTEIN"/>
    <property type="match status" value="1"/>
</dbReference>
<dbReference type="Proteomes" id="UP000018001">
    <property type="component" value="Unassembled WGS sequence"/>
</dbReference>
<evidence type="ECO:0000313" key="7">
    <source>
        <dbReference type="EMBL" id="GAD94787.1"/>
    </source>
</evidence>
<dbReference type="GO" id="GO:0006351">
    <property type="term" value="P:DNA-templated transcription"/>
    <property type="evidence" value="ECO:0007669"/>
    <property type="project" value="InterPro"/>
</dbReference>
<dbReference type="CDD" id="cd12148">
    <property type="entry name" value="fungal_TF_MHR"/>
    <property type="match status" value="1"/>
</dbReference>
<dbReference type="OrthoDB" id="5344325at2759"/>
<dbReference type="Pfam" id="PF04082">
    <property type="entry name" value="Fungal_trans"/>
    <property type="match status" value="1"/>
</dbReference>
<keyword evidence="8" id="KW-1185">Reference proteome</keyword>
<keyword evidence="4" id="KW-0539">Nucleus</keyword>
<feature type="compositionally biased region" description="Polar residues" evidence="5">
    <location>
        <begin position="645"/>
        <end position="659"/>
    </location>
</feature>
<evidence type="ECO:0000256" key="2">
    <source>
        <dbReference type="ARBA" id="ARBA00023015"/>
    </source>
</evidence>
<protein>
    <recommendedName>
        <fullName evidence="6">Xylanolytic transcriptional activator regulatory domain-containing protein</fullName>
    </recommendedName>
</protein>
<evidence type="ECO:0000259" key="6">
    <source>
        <dbReference type="SMART" id="SM00906"/>
    </source>
</evidence>
<proteinExistence type="predicted"/>
<evidence type="ECO:0000256" key="4">
    <source>
        <dbReference type="ARBA" id="ARBA00023242"/>
    </source>
</evidence>
<dbReference type="SMART" id="SM00906">
    <property type="entry name" value="Fungal_trans"/>
    <property type="match status" value="1"/>
</dbReference>
<dbReference type="GO" id="GO:0008270">
    <property type="term" value="F:zinc ion binding"/>
    <property type="evidence" value="ECO:0007669"/>
    <property type="project" value="InterPro"/>
</dbReference>
<dbReference type="EMBL" id="BAUL01000102">
    <property type="protein sequence ID" value="GAD94787.1"/>
    <property type="molecule type" value="Genomic_DNA"/>
</dbReference>
<feature type="region of interest" description="Disordered" evidence="5">
    <location>
        <begin position="139"/>
        <end position="163"/>
    </location>
</feature>
<evidence type="ECO:0000256" key="5">
    <source>
        <dbReference type="SAM" id="MobiDB-lite"/>
    </source>
</evidence>
<gene>
    <name evidence="7" type="ORF">PVAR5_3416</name>
</gene>
<dbReference type="GO" id="GO:0005634">
    <property type="term" value="C:nucleus"/>
    <property type="evidence" value="ECO:0007669"/>
    <property type="project" value="UniProtKB-SubCell"/>
</dbReference>
<dbReference type="InterPro" id="IPR007219">
    <property type="entry name" value="XnlR_reg_dom"/>
</dbReference>
<dbReference type="AlphaFoldDB" id="V5G1N9"/>
<keyword evidence="3" id="KW-0804">Transcription</keyword>
<dbReference type="InParanoid" id="V5G1N9"/>
<dbReference type="PANTHER" id="PTHR31001:SF84">
    <property type="entry name" value="FUNGAL SPECIFIC TRANSCRIPTION FACTOR"/>
    <property type="match status" value="1"/>
</dbReference>
<accession>V5G1N9</accession>
<feature type="region of interest" description="Disordered" evidence="5">
    <location>
        <begin position="630"/>
        <end position="660"/>
    </location>
</feature>
<evidence type="ECO:0000256" key="1">
    <source>
        <dbReference type="ARBA" id="ARBA00004123"/>
    </source>
</evidence>
<dbReference type="HOGENOM" id="CLU_012800_3_0_1"/>
<feature type="domain" description="Xylanolytic transcriptional activator regulatory" evidence="6">
    <location>
        <begin position="341"/>
        <end position="414"/>
    </location>
</feature>
<dbReference type="GO" id="GO:0003677">
    <property type="term" value="F:DNA binding"/>
    <property type="evidence" value="ECO:0007669"/>
    <property type="project" value="InterPro"/>
</dbReference>
<comment type="caution">
    <text evidence="7">The sequence shown here is derived from an EMBL/GenBank/DDBJ whole genome shotgun (WGS) entry which is preliminary data.</text>
</comment>
<organism evidence="7 8">
    <name type="scientific">Byssochlamys spectabilis (strain No. 5 / NBRC 109023)</name>
    <name type="common">Paecilomyces variotii</name>
    <dbReference type="NCBI Taxonomy" id="1356009"/>
    <lineage>
        <taxon>Eukaryota</taxon>
        <taxon>Fungi</taxon>
        <taxon>Dikarya</taxon>
        <taxon>Ascomycota</taxon>
        <taxon>Pezizomycotina</taxon>
        <taxon>Eurotiomycetes</taxon>
        <taxon>Eurotiomycetidae</taxon>
        <taxon>Eurotiales</taxon>
        <taxon>Thermoascaceae</taxon>
        <taxon>Paecilomyces</taxon>
    </lineage>
</organism>
<reference evidence="8" key="1">
    <citation type="journal article" date="2014" name="Genome Announc.">
        <title>Draft genome sequence of the formaldehyde-resistant fungus Byssochlamys spectabilis No. 5 (anamorph Paecilomyces variotii No. 5) (NBRC109023).</title>
        <authorList>
            <person name="Oka T."/>
            <person name="Ekino K."/>
            <person name="Fukuda K."/>
            <person name="Nomura Y."/>
        </authorList>
    </citation>
    <scope>NUCLEOTIDE SEQUENCE [LARGE SCALE GENOMIC DNA]</scope>
    <source>
        <strain evidence="8">No. 5 / NBRC 109023</strain>
    </source>
</reference>
<evidence type="ECO:0000313" key="8">
    <source>
        <dbReference type="Proteomes" id="UP000018001"/>
    </source>
</evidence>
<keyword evidence="2" id="KW-0805">Transcription regulation</keyword>
<comment type="subcellular location">
    <subcellularLocation>
        <location evidence="1">Nucleus</location>
    </subcellularLocation>
</comment>
<dbReference type="InterPro" id="IPR050613">
    <property type="entry name" value="Sec_Metabolite_Reg"/>
</dbReference>
<evidence type="ECO:0000256" key="3">
    <source>
        <dbReference type="ARBA" id="ARBA00023163"/>
    </source>
</evidence>
<sequence>MQENPPVQLLLDLEDHCSMSSFYMCRGTKYDYPGPHVVFTRVISLRSVGRSRGHEQACLLRASVKLRVRNGSINGAEHGYHAPETFMRLSRSTSMARGIVIVRAAHLPDDRLAWDDQPDGLDAVATAICNLEHKRHDLDHRPSINGQHMDEDSAESTSPRISAVPGEGDLRALGYLPDSLSLHVTRPCADTSSTSDNWQDTLSAEMESALRTLPPKPYTDILVQNFLDDANYHYYSLYPPTFSDGYSRWWGARASGGRLSPEFTCLMLRVCACSLQFVKTKDRERLELELGEKIQSLSERYHRVARQLSHSIPIGKGGLTQVQQLFLTAFWFKNDAKFIESWHVLAAAIHEAQELGLHINSSKTPMTEFEREMRRRVWCLLYSWDWQMSTMLSRPLIINSNCCSGDIPSMRLETSAIDPDLPSPIAHMVLEFELGQSISRIPGFAGGTIVPSHADIVRDKTEKWFSSFPPPFDITAPDTRFDNEHPYVALQRCQLHLCGYMAMLTPIKSTLTKDLASASPSEKNLQGRAVSYTLKLMESSKGLFQSIFPDTPNFHFVVFMIFDTAAFLCSAIIHDQSRTLVQRDKVIESIGSAIGMMQWLASFTKLASTCNIILHRLVMRLPLSSPEEKALQFSSSPDSNPHPESLQSRPNMSMTSSAGEYTEDPIGESPYFGIDQMPTPDLTDFSDLVNIDFGDLGRIWDWESLDLGL</sequence>
<dbReference type="eggNOG" id="ENOG502S8A9">
    <property type="taxonomic scope" value="Eukaryota"/>
</dbReference>